<dbReference type="RefSeq" id="WP_192276743.1">
    <property type="nucleotide sequence ID" value="NZ_JACZDF010000001.1"/>
</dbReference>
<dbReference type="EMBL" id="JACZDF010000001">
    <property type="protein sequence ID" value="MBD9698002.1"/>
    <property type="molecule type" value="Genomic_DNA"/>
</dbReference>
<evidence type="ECO:0000313" key="3">
    <source>
        <dbReference type="EMBL" id="MBD9698002.1"/>
    </source>
</evidence>
<dbReference type="Proteomes" id="UP000642107">
    <property type="component" value="Unassembled WGS sequence"/>
</dbReference>
<comment type="caution">
    <text evidence="3">The sequence shown here is derived from an EMBL/GenBank/DDBJ whole genome shotgun (WGS) entry which is preliminary data.</text>
</comment>
<feature type="signal peptide" evidence="1">
    <location>
        <begin position="1"/>
        <end position="28"/>
    </location>
</feature>
<evidence type="ECO:0000313" key="4">
    <source>
        <dbReference type="Proteomes" id="UP000642107"/>
    </source>
</evidence>
<feature type="domain" description="Excalibur calcium-binding" evidence="2">
    <location>
        <begin position="61"/>
        <end position="124"/>
    </location>
</feature>
<feature type="chain" id="PRO_5046388373" evidence="1">
    <location>
        <begin position="29"/>
        <end position="125"/>
    </location>
</feature>
<dbReference type="SMART" id="SM00894">
    <property type="entry name" value="Excalibur"/>
    <property type="match status" value="1"/>
</dbReference>
<evidence type="ECO:0000256" key="1">
    <source>
        <dbReference type="SAM" id="SignalP"/>
    </source>
</evidence>
<dbReference type="InterPro" id="IPR008613">
    <property type="entry name" value="Excalibur_Ca-bd_domain"/>
</dbReference>
<name>A0ABR9DLH8_9MICO</name>
<organism evidence="3 4">
    <name type="scientific">Flavimobilis rhizosphaerae</name>
    <dbReference type="NCBI Taxonomy" id="2775421"/>
    <lineage>
        <taxon>Bacteria</taxon>
        <taxon>Bacillati</taxon>
        <taxon>Actinomycetota</taxon>
        <taxon>Actinomycetes</taxon>
        <taxon>Micrococcales</taxon>
        <taxon>Jonesiaceae</taxon>
        <taxon>Flavimobilis</taxon>
    </lineage>
</organism>
<proteinExistence type="predicted"/>
<keyword evidence="4" id="KW-1185">Reference proteome</keyword>
<protein>
    <submittedName>
        <fullName evidence="3">Excalibur calcium-binding domain-containing protein</fullName>
    </submittedName>
</protein>
<keyword evidence="1" id="KW-0732">Signal</keyword>
<evidence type="ECO:0000259" key="2">
    <source>
        <dbReference type="SMART" id="SM00894"/>
    </source>
</evidence>
<gene>
    <name evidence="3" type="ORF">IGS67_00615</name>
</gene>
<accession>A0ABR9DLH8</accession>
<dbReference type="Pfam" id="PF05901">
    <property type="entry name" value="Excalibur"/>
    <property type="match status" value="1"/>
</dbReference>
<sequence>MNRRLVSLALAAALLPAALVAVPGGAVAAPVLAAPVVAATSTVAAAAPSSVAVGGAAKAKKYKNCTALNKAYRGGVARDSKAVNTKTVRGKKVKAASTYRPKISKALYTANKGLDRDKDGIACEK</sequence>
<reference evidence="3 4" key="1">
    <citation type="submission" date="2020-09" db="EMBL/GenBank/DDBJ databases">
        <title>Flavimobilis rhizosphaerae sp. nov., isolated from rhizosphere soil of Spartina alterniflora.</title>
        <authorList>
            <person name="Hanqin C."/>
        </authorList>
    </citation>
    <scope>NUCLEOTIDE SEQUENCE [LARGE SCALE GENOMIC DNA]</scope>
    <source>
        <strain evidence="3 4">GY 10621</strain>
    </source>
</reference>